<dbReference type="InterPro" id="IPR000914">
    <property type="entry name" value="SBP_5_dom"/>
</dbReference>
<accession>A0ABV8JI19</accession>
<evidence type="ECO:0000313" key="8">
    <source>
        <dbReference type="Proteomes" id="UP001595843"/>
    </source>
</evidence>
<keyword evidence="8" id="KW-1185">Reference proteome</keyword>
<dbReference type="EMBL" id="JBHSAP010000015">
    <property type="protein sequence ID" value="MFC4077557.1"/>
    <property type="molecule type" value="Genomic_DNA"/>
</dbReference>
<evidence type="ECO:0000256" key="3">
    <source>
        <dbReference type="ARBA" id="ARBA00022448"/>
    </source>
</evidence>
<dbReference type="PANTHER" id="PTHR30290:SF10">
    <property type="entry name" value="PERIPLASMIC OLIGOPEPTIDE-BINDING PROTEIN-RELATED"/>
    <property type="match status" value="1"/>
</dbReference>
<dbReference type="InterPro" id="IPR030678">
    <property type="entry name" value="Peptide/Ni-bd"/>
</dbReference>
<dbReference type="PANTHER" id="PTHR30290">
    <property type="entry name" value="PERIPLASMIC BINDING COMPONENT OF ABC TRANSPORTER"/>
    <property type="match status" value="1"/>
</dbReference>
<dbReference type="Proteomes" id="UP001595843">
    <property type="component" value="Unassembled WGS sequence"/>
</dbReference>
<evidence type="ECO:0000259" key="6">
    <source>
        <dbReference type="Pfam" id="PF00496"/>
    </source>
</evidence>
<reference evidence="8" key="1">
    <citation type="journal article" date="2019" name="Int. J. Syst. Evol. Microbiol.">
        <title>The Global Catalogue of Microorganisms (GCM) 10K type strain sequencing project: providing services to taxonomists for standard genome sequencing and annotation.</title>
        <authorList>
            <consortium name="The Broad Institute Genomics Platform"/>
            <consortium name="The Broad Institute Genome Sequencing Center for Infectious Disease"/>
            <person name="Wu L."/>
            <person name="Ma J."/>
        </authorList>
    </citation>
    <scope>NUCLEOTIDE SEQUENCE [LARGE SCALE GENOMIC DNA]</scope>
    <source>
        <strain evidence="8">IBRC-M 10813</strain>
    </source>
</reference>
<comment type="subcellular location">
    <subcellularLocation>
        <location evidence="1">Cell envelope</location>
    </subcellularLocation>
</comment>
<comment type="similarity">
    <text evidence="2">Belongs to the bacterial solute-binding protein 5 family.</text>
</comment>
<comment type="caution">
    <text evidence="7">The sequence shown here is derived from an EMBL/GenBank/DDBJ whole genome shotgun (WGS) entry which is preliminary data.</text>
</comment>
<dbReference type="PROSITE" id="PS51257">
    <property type="entry name" value="PROKAR_LIPOPROTEIN"/>
    <property type="match status" value="1"/>
</dbReference>
<name>A0ABV8JI19_9BACL</name>
<evidence type="ECO:0000256" key="5">
    <source>
        <dbReference type="SAM" id="SignalP"/>
    </source>
</evidence>
<dbReference type="Pfam" id="PF00496">
    <property type="entry name" value="SBP_bac_5"/>
    <property type="match status" value="1"/>
</dbReference>
<dbReference type="Gene3D" id="3.90.76.10">
    <property type="entry name" value="Dipeptide-binding Protein, Domain 1"/>
    <property type="match status" value="1"/>
</dbReference>
<evidence type="ECO:0000256" key="2">
    <source>
        <dbReference type="ARBA" id="ARBA00005695"/>
    </source>
</evidence>
<dbReference type="InterPro" id="IPR039424">
    <property type="entry name" value="SBP_5"/>
</dbReference>
<keyword evidence="4 5" id="KW-0732">Signal</keyword>
<feature type="signal peptide" evidence="5">
    <location>
        <begin position="1"/>
        <end position="21"/>
    </location>
</feature>
<organism evidence="7 8">
    <name type="scientific">Salinithrix halophila</name>
    <dbReference type="NCBI Taxonomy" id="1485204"/>
    <lineage>
        <taxon>Bacteria</taxon>
        <taxon>Bacillati</taxon>
        <taxon>Bacillota</taxon>
        <taxon>Bacilli</taxon>
        <taxon>Bacillales</taxon>
        <taxon>Thermoactinomycetaceae</taxon>
        <taxon>Salinithrix</taxon>
    </lineage>
</organism>
<dbReference type="CDD" id="cd08504">
    <property type="entry name" value="PBP2_OppA"/>
    <property type="match status" value="1"/>
</dbReference>
<sequence length="542" mass="62685">MKKRFCAWTACLFLMATLLTACSNPFGEAKDGSGDKQVLNLVENSEPVNLDTARLIDDSSVKIMNNVMEGLMRLDQDNQPQPAMAKGLPEISSDRRTYTFKIREAEWSDGKPVRAQDFEYAWKRALDPKIQSEYAYILYPLLNAEKYNKGEVGADEVGVKALNDHTLQVRLEKPIPYFLSLTAFITYLPQRQDIVEKYGDQYAKEDENMVFNGPFKLAEWTHENSYRYKKNDRYWDRDRVSLDTINVQIVQDHSTAISLYQANKADVVALDSQLVGAFENSKEFVRVDSGTVYFLRYNTVNDFLSNADIRRAISMAVDREELVDKVLKDDTPAGGMVPPPIRGYGGRLFRDQTEEKVKYDPEKAKELLEKGMDDLGIDTMPTIDLLTYNDDRKKVAVLIQEQLKRILGLNVRIDPQPQKQKFELEKAGNFQLSLVRWTGDYDDPMTFLDMWHSNNPINFGHWKNTEFDSLIDRSKDTVDYRQREVNLIKAEKLLVDDAGVAPLYYERESYLHKPRVKNLYRHPVLAKYSLKWVSIQKKKEKK</sequence>
<feature type="chain" id="PRO_5045495488" evidence="5">
    <location>
        <begin position="22"/>
        <end position="542"/>
    </location>
</feature>
<dbReference type="Gene3D" id="3.10.105.10">
    <property type="entry name" value="Dipeptide-binding Protein, Domain 3"/>
    <property type="match status" value="1"/>
</dbReference>
<evidence type="ECO:0000256" key="4">
    <source>
        <dbReference type="ARBA" id="ARBA00022729"/>
    </source>
</evidence>
<evidence type="ECO:0000313" key="7">
    <source>
        <dbReference type="EMBL" id="MFC4077557.1"/>
    </source>
</evidence>
<feature type="domain" description="Solute-binding protein family 5" evidence="6">
    <location>
        <begin position="79"/>
        <end position="457"/>
    </location>
</feature>
<gene>
    <name evidence="7" type="ORF">ACFOUO_12185</name>
</gene>
<keyword evidence="3" id="KW-0813">Transport</keyword>
<dbReference type="PIRSF" id="PIRSF002741">
    <property type="entry name" value="MppA"/>
    <property type="match status" value="1"/>
</dbReference>
<dbReference type="RefSeq" id="WP_380705369.1">
    <property type="nucleotide sequence ID" value="NZ_JBHSAP010000015.1"/>
</dbReference>
<dbReference type="SUPFAM" id="SSF53850">
    <property type="entry name" value="Periplasmic binding protein-like II"/>
    <property type="match status" value="1"/>
</dbReference>
<protein>
    <submittedName>
        <fullName evidence="7">Peptide ABC transporter substrate-binding protein</fullName>
    </submittedName>
</protein>
<evidence type="ECO:0000256" key="1">
    <source>
        <dbReference type="ARBA" id="ARBA00004196"/>
    </source>
</evidence>
<dbReference type="Gene3D" id="3.40.190.10">
    <property type="entry name" value="Periplasmic binding protein-like II"/>
    <property type="match status" value="1"/>
</dbReference>
<proteinExistence type="inferred from homology"/>